<feature type="compositionally biased region" description="Basic and acidic residues" evidence="7">
    <location>
        <begin position="11"/>
        <end position="20"/>
    </location>
</feature>
<dbReference type="PANTHER" id="PTHR12265:SF30">
    <property type="entry name" value="TRANSMEMBRANE PROTEIN 53"/>
    <property type="match status" value="1"/>
</dbReference>
<dbReference type="Proteomes" id="UP000001064">
    <property type="component" value="Unassembled WGS sequence"/>
</dbReference>
<dbReference type="EMBL" id="GL871145">
    <property type="protein sequence ID" value="EGC33369.1"/>
    <property type="molecule type" value="Genomic_DNA"/>
</dbReference>
<keyword evidence="4 8" id="KW-0472">Membrane</keyword>
<comment type="subcellular location">
    <subcellularLocation>
        <location evidence="6">Nucleus outer membrane</location>
        <topology evidence="6">Single-pass membrane protein</topology>
    </subcellularLocation>
</comment>
<evidence type="ECO:0000256" key="8">
    <source>
        <dbReference type="SAM" id="Phobius"/>
    </source>
</evidence>
<dbReference type="Pfam" id="PF05705">
    <property type="entry name" value="DUF829"/>
    <property type="match status" value="1"/>
</dbReference>
<feature type="region of interest" description="Disordered" evidence="7">
    <location>
        <begin position="1"/>
        <end position="20"/>
    </location>
</feature>
<evidence type="ECO:0000256" key="4">
    <source>
        <dbReference type="ARBA" id="ARBA00023136"/>
    </source>
</evidence>
<keyword evidence="5" id="KW-0539">Nucleus</keyword>
<keyword evidence="3 8" id="KW-1133">Transmembrane helix</keyword>
<proteinExistence type="inferred from homology"/>
<dbReference type="GO" id="GO:0005783">
    <property type="term" value="C:endoplasmic reticulum"/>
    <property type="evidence" value="ECO:0007669"/>
    <property type="project" value="EnsemblProtists"/>
</dbReference>
<dbReference type="GeneID" id="10504466"/>
<dbReference type="InterPro" id="IPR029058">
    <property type="entry name" value="AB_hydrolase_fold"/>
</dbReference>
<evidence type="ECO:0000256" key="3">
    <source>
        <dbReference type="ARBA" id="ARBA00022989"/>
    </source>
</evidence>
<reference evidence="10" key="1">
    <citation type="journal article" date="2011" name="Genome Biol.">
        <title>Comparative genomics of the social amoebae Dictyostelium discoideum and Dictyostelium purpureum.</title>
        <authorList>
            <consortium name="US DOE Joint Genome Institute (JGI-PGF)"/>
            <person name="Sucgang R."/>
            <person name="Kuo A."/>
            <person name="Tian X."/>
            <person name="Salerno W."/>
            <person name="Parikh A."/>
            <person name="Feasley C.L."/>
            <person name="Dalin E."/>
            <person name="Tu H."/>
            <person name="Huang E."/>
            <person name="Barry K."/>
            <person name="Lindquist E."/>
            <person name="Shapiro H."/>
            <person name="Bruce D."/>
            <person name="Schmutz J."/>
            <person name="Salamov A."/>
            <person name="Fey P."/>
            <person name="Gaudet P."/>
            <person name="Anjard C."/>
            <person name="Babu M.M."/>
            <person name="Basu S."/>
            <person name="Bushmanova Y."/>
            <person name="van der Wel H."/>
            <person name="Katoh-Kurasawa M."/>
            <person name="Dinh C."/>
            <person name="Coutinho P.M."/>
            <person name="Saito T."/>
            <person name="Elias M."/>
            <person name="Schaap P."/>
            <person name="Kay R.R."/>
            <person name="Henrissat B."/>
            <person name="Eichinger L."/>
            <person name="Rivero F."/>
            <person name="Putnam N.H."/>
            <person name="West C.M."/>
            <person name="Loomis W.F."/>
            <person name="Chisholm R.L."/>
            <person name="Shaulsky G."/>
            <person name="Strassmann J.E."/>
            <person name="Queller D.C."/>
            <person name="Kuspa A."/>
            <person name="Grigoriev I.V."/>
        </authorList>
    </citation>
    <scope>NUCLEOTIDE SEQUENCE [LARGE SCALE GENOMIC DNA]</scope>
    <source>
        <strain evidence="10">QSDP1</strain>
    </source>
</reference>
<keyword evidence="10" id="KW-1185">Reference proteome</keyword>
<dbReference type="GO" id="GO:0005640">
    <property type="term" value="C:nuclear outer membrane"/>
    <property type="evidence" value="ECO:0007669"/>
    <property type="project" value="UniProtKB-SubCell"/>
</dbReference>
<dbReference type="eggNOG" id="KOG2521">
    <property type="taxonomic scope" value="Eukaryota"/>
</dbReference>
<protein>
    <recommendedName>
        <fullName evidence="11">Transmembrane protein 53</fullName>
    </recommendedName>
</protein>
<dbReference type="SUPFAM" id="SSF53474">
    <property type="entry name" value="alpha/beta-Hydrolases"/>
    <property type="match status" value="1"/>
</dbReference>
<dbReference type="PANTHER" id="PTHR12265">
    <property type="entry name" value="TRANSMEMBRANE PROTEIN 53"/>
    <property type="match status" value="1"/>
</dbReference>
<dbReference type="AlphaFoldDB" id="F0ZRS4"/>
<evidence type="ECO:0000256" key="7">
    <source>
        <dbReference type="SAM" id="MobiDB-lite"/>
    </source>
</evidence>
<evidence type="ECO:0000313" key="10">
    <source>
        <dbReference type="Proteomes" id="UP000001064"/>
    </source>
</evidence>
<keyword evidence="2 8" id="KW-0812">Transmembrane</keyword>
<dbReference type="InParanoid" id="F0ZRS4"/>
<name>F0ZRS4_DICPU</name>
<evidence type="ECO:0008006" key="11">
    <source>
        <dbReference type="Google" id="ProtNLM"/>
    </source>
</evidence>
<dbReference type="FunCoup" id="F0ZRS4">
    <property type="interactions" value="17"/>
</dbReference>
<dbReference type="GO" id="GO:0005811">
    <property type="term" value="C:lipid droplet"/>
    <property type="evidence" value="ECO:0007669"/>
    <property type="project" value="EnsemblProtists"/>
</dbReference>
<evidence type="ECO:0000256" key="5">
    <source>
        <dbReference type="ARBA" id="ARBA00023242"/>
    </source>
</evidence>
<comment type="similarity">
    <text evidence="1">Belongs to the TMEM53 family.</text>
</comment>
<dbReference type="OrthoDB" id="77878at2759"/>
<gene>
    <name evidence="9" type="ORF">DICPUDRAFT_154608</name>
</gene>
<feature type="transmembrane region" description="Helical" evidence="8">
    <location>
        <begin position="155"/>
        <end position="176"/>
    </location>
</feature>
<dbReference type="KEGG" id="dpp:DICPUDRAFT_154608"/>
<evidence type="ECO:0000256" key="6">
    <source>
        <dbReference type="ARBA" id="ARBA00034303"/>
    </source>
</evidence>
<dbReference type="OMA" id="GVMHFLW"/>
<accession>F0ZRS4</accession>
<organism evidence="9 10">
    <name type="scientific">Dictyostelium purpureum</name>
    <name type="common">Slime mold</name>
    <dbReference type="NCBI Taxonomy" id="5786"/>
    <lineage>
        <taxon>Eukaryota</taxon>
        <taxon>Amoebozoa</taxon>
        <taxon>Evosea</taxon>
        <taxon>Eumycetozoa</taxon>
        <taxon>Dictyostelia</taxon>
        <taxon>Dictyosteliales</taxon>
        <taxon>Dictyosteliaceae</taxon>
        <taxon>Dictyostelium</taxon>
    </lineage>
</organism>
<evidence type="ECO:0000313" key="9">
    <source>
        <dbReference type="EMBL" id="EGC33369.1"/>
    </source>
</evidence>
<evidence type="ECO:0000256" key="1">
    <source>
        <dbReference type="ARBA" id="ARBA00007387"/>
    </source>
</evidence>
<evidence type="ECO:0000256" key="2">
    <source>
        <dbReference type="ARBA" id="ARBA00022692"/>
    </source>
</evidence>
<sequence length="264" mass="30569">MGKSIFQFKSADADSPKPFPQEEDKPLVVLLGWMGSKMVHLNKYGDQWRKRGFNTLSYCSNPSEILMPGAIKKKGTLMLEQISMYVKENPKCNTIIFNAMSNGGGFYYSFMIGEIHDNQKWQHLRPYVRGTVLDSLPAIRPWSVFTAFKMTSPNFLVTCVLFVLIPFVMLLFAGYMKIYVNNLQSAKNQWQHLILYSKSDIIVHSDDIDKIVMVIKDNIINKQQLDTKCWDDSPHVSHLRHHPIEYENRLNNFVESIKRHGFSK</sequence>
<dbReference type="InterPro" id="IPR008547">
    <property type="entry name" value="DUF829_TMEM53"/>
</dbReference>
<dbReference type="VEuPathDB" id="AmoebaDB:DICPUDRAFT_154608"/>
<dbReference type="RefSeq" id="XP_003290120.1">
    <property type="nucleotide sequence ID" value="XM_003290072.1"/>
</dbReference>